<dbReference type="PANTHER" id="PTHR42836">
    <property type="entry name" value="7-CARBOXY-7-DEAZAGUANINE SYNTHASE"/>
    <property type="match status" value="1"/>
</dbReference>
<keyword evidence="8" id="KW-1185">Reference proteome</keyword>
<reference evidence="7 8" key="1">
    <citation type="journal article" date="2021" name="Sci. Rep.">
        <title>The distribution of antibiotic resistance genes in chicken gut microbiota commensals.</title>
        <authorList>
            <person name="Juricova H."/>
            <person name="Matiasovicova J."/>
            <person name="Kubasova T."/>
            <person name="Cejkova D."/>
            <person name="Rychlik I."/>
        </authorList>
    </citation>
    <scope>NUCLEOTIDE SEQUENCE [LARGE SCALE GENOMIC DNA]</scope>
    <source>
        <strain evidence="7 8">An435</strain>
    </source>
</reference>
<dbReference type="SFLD" id="SFLDS00029">
    <property type="entry name" value="Radical_SAM"/>
    <property type="match status" value="1"/>
</dbReference>
<name>A0ABS2FFM9_9CLOT</name>
<dbReference type="SUPFAM" id="SSF102114">
    <property type="entry name" value="Radical SAM enzymes"/>
    <property type="match status" value="1"/>
</dbReference>
<dbReference type="NCBIfam" id="TIGR04038">
    <property type="entry name" value="tatD_link_rSAM"/>
    <property type="match status" value="1"/>
</dbReference>
<evidence type="ECO:0000256" key="5">
    <source>
        <dbReference type="ARBA" id="ARBA00023014"/>
    </source>
</evidence>
<keyword evidence="1" id="KW-0004">4Fe-4S</keyword>
<organism evidence="7 8">
    <name type="scientific">Clostridium saudiense</name>
    <dbReference type="NCBI Taxonomy" id="1414720"/>
    <lineage>
        <taxon>Bacteria</taxon>
        <taxon>Bacillati</taxon>
        <taxon>Bacillota</taxon>
        <taxon>Clostridia</taxon>
        <taxon>Eubacteriales</taxon>
        <taxon>Clostridiaceae</taxon>
        <taxon>Clostridium</taxon>
    </lineage>
</organism>
<keyword evidence="2" id="KW-0949">S-adenosyl-L-methionine</keyword>
<dbReference type="CDD" id="cd01335">
    <property type="entry name" value="Radical_SAM"/>
    <property type="match status" value="1"/>
</dbReference>
<dbReference type="PANTHER" id="PTHR42836:SF1">
    <property type="entry name" value="7-CARBOXY-7-DEAZAGUANINE SYNTHASE"/>
    <property type="match status" value="1"/>
</dbReference>
<evidence type="ECO:0000313" key="7">
    <source>
        <dbReference type="EMBL" id="MBM6819358.1"/>
    </source>
</evidence>
<evidence type="ECO:0000256" key="1">
    <source>
        <dbReference type="ARBA" id="ARBA00022485"/>
    </source>
</evidence>
<evidence type="ECO:0000259" key="6">
    <source>
        <dbReference type="PROSITE" id="PS51918"/>
    </source>
</evidence>
<evidence type="ECO:0000256" key="4">
    <source>
        <dbReference type="ARBA" id="ARBA00023004"/>
    </source>
</evidence>
<protein>
    <submittedName>
        <fullName evidence="7">TIGR04100 family radical SAM protein</fullName>
    </submittedName>
</protein>
<comment type="caution">
    <text evidence="7">The sequence shown here is derived from an EMBL/GenBank/DDBJ whole genome shotgun (WGS) entry which is preliminary data.</text>
</comment>
<evidence type="ECO:0000256" key="2">
    <source>
        <dbReference type="ARBA" id="ARBA00022691"/>
    </source>
</evidence>
<dbReference type="PROSITE" id="PS51918">
    <property type="entry name" value="RADICAL_SAM"/>
    <property type="match status" value="1"/>
</dbReference>
<evidence type="ECO:0000313" key="8">
    <source>
        <dbReference type="Proteomes" id="UP000767334"/>
    </source>
</evidence>
<keyword evidence="5" id="KW-0411">Iron-sulfur</keyword>
<dbReference type="InterPro" id="IPR058240">
    <property type="entry name" value="rSAM_sf"/>
</dbReference>
<dbReference type="InterPro" id="IPR013785">
    <property type="entry name" value="Aldolase_TIM"/>
</dbReference>
<accession>A0ABS2FFM9</accession>
<dbReference type="InterPro" id="IPR023822">
    <property type="entry name" value="rSAM_TatD-assoc_bac"/>
</dbReference>
<proteinExistence type="predicted"/>
<dbReference type="RefSeq" id="WP_195515931.1">
    <property type="nucleotide sequence ID" value="NZ_JACJLL010000043.1"/>
</dbReference>
<feature type="domain" description="Radical SAM core" evidence="6">
    <location>
        <begin position="26"/>
        <end position="219"/>
    </location>
</feature>
<dbReference type="NCBIfam" id="TIGR04100">
    <property type="entry name" value="rSAM_pair_X"/>
    <property type="match status" value="1"/>
</dbReference>
<dbReference type="InterPro" id="IPR007197">
    <property type="entry name" value="rSAM"/>
</dbReference>
<evidence type="ECO:0000256" key="3">
    <source>
        <dbReference type="ARBA" id="ARBA00022723"/>
    </source>
</evidence>
<dbReference type="Proteomes" id="UP000767334">
    <property type="component" value="Unassembled WGS sequence"/>
</dbReference>
<keyword evidence="3" id="KW-0479">Metal-binding</keyword>
<dbReference type="Gene3D" id="3.20.20.70">
    <property type="entry name" value="Aldolase class I"/>
    <property type="match status" value="1"/>
</dbReference>
<sequence>MVILYTSHNGNFINLKNITIEEMNSKGIKRNIYVNLTNRCPCACTFCLRQTKKMLESNSLWLEKEPTVNEVINEFESIDINLYDEIIFCGFGEPTERLDAIIEVSRYIKERNSKIPIRINTNGLGDLINKKDIAPLLNGLIDTISISLNAPTAEEFYKITKNKFGIESYDAMKKFAVSCKSYIPNVVFTVVDCIGKDAIEASQKICDDLGITLRVRPFE</sequence>
<dbReference type="Pfam" id="PF04055">
    <property type="entry name" value="Radical_SAM"/>
    <property type="match status" value="1"/>
</dbReference>
<dbReference type="EMBL" id="JACJLL010000043">
    <property type="protein sequence ID" value="MBM6819358.1"/>
    <property type="molecule type" value="Genomic_DNA"/>
</dbReference>
<gene>
    <name evidence="7" type="ORF">H6A19_08415</name>
</gene>
<dbReference type="SFLD" id="SFLDG01111">
    <property type="entry name" value="Uncharacterised_Radical_SAM_Su"/>
    <property type="match status" value="1"/>
</dbReference>
<keyword evidence="4" id="KW-0408">Iron</keyword>
<dbReference type="InterPro" id="IPR023821">
    <property type="entry name" value="rSAM_TatD-assoc"/>
</dbReference>